<dbReference type="InterPro" id="IPR015330">
    <property type="entry name" value="DNA_primase/pol_bifunc_N"/>
</dbReference>
<organism evidence="2 3">
    <name type="scientific">Longimycelium tulufanense</name>
    <dbReference type="NCBI Taxonomy" id="907463"/>
    <lineage>
        <taxon>Bacteria</taxon>
        <taxon>Bacillati</taxon>
        <taxon>Actinomycetota</taxon>
        <taxon>Actinomycetes</taxon>
        <taxon>Pseudonocardiales</taxon>
        <taxon>Pseudonocardiaceae</taxon>
        <taxon>Longimycelium</taxon>
    </lineage>
</organism>
<proteinExistence type="predicted"/>
<feature type="domain" description="DNA primase/polymerase bifunctional N-terminal" evidence="1">
    <location>
        <begin position="32"/>
        <end position="161"/>
    </location>
</feature>
<dbReference type="EMBL" id="BMMK01000070">
    <property type="protein sequence ID" value="GGM84327.1"/>
    <property type="molecule type" value="Genomic_DNA"/>
</dbReference>
<reference evidence="2" key="1">
    <citation type="journal article" date="2014" name="Int. J. Syst. Evol. Microbiol.">
        <title>Complete genome sequence of Corynebacterium casei LMG S-19264T (=DSM 44701T), isolated from a smear-ripened cheese.</title>
        <authorList>
            <consortium name="US DOE Joint Genome Institute (JGI-PGF)"/>
            <person name="Walter F."/>
            <person name="Albersmeier A."/>
            <person name="Kalinowski J."/>
            <person name="Ruckert C."/>
        </authorList>
    </citation>
    <scope>NUCLEOTIDE SEQUENCE</scope>
    <source>
        <strain evidence="2">CGMCC 4.5737</strain>
    </source>
</reference>
<comment type="caution">
    <text evidence="2">The sequence shown here is derived from an EMBL/GenBank/DDBJ whole genome shotgun (WGS) entry which is preliminary data.</text>
</comment>
<evidence type="ECO:0000313" key="3">
    <source>
        <dbReference type="Proteomes" id="UP000637578"/>
    </source>
</evidence>
<dbReference type="Pfam" id="PF09250">
    <property type="entry name" value="Prim-Pol"/>
    <property type="match status" value="1"/>
</dbReference>
<dbReference type="AlphaFoldDB" id="A0A8J3FZV6"/>
<dbReference type="Proteomes" id="UP000637578">
    <property type="component" value="Unassembled WGS sequence"/>
</dbReference>
<reference evidence="2" key="2">
    <citation type="submission" date="2020-09" db="EMBL/GenBank/DDBJ databases">
        <authorList>
            <person name="Sun Q."/>
            <person name="Zhou Y."/>
        </authorList>
    </citation>
    <scope>NUCLEOTIDE SEQUENCE</scope>
    <source>
        <strain evidence="2">CGMCC 4.5737</strain>
    </source>
</reference>
<accession>A0A8J3FZV6</accession>
<protein>
    <submittedName>
        <fullName evidence="2">DNA primase</fullName>
    </submittedName>
</protein>
<gene>
    <name evidence="2" type="ORF">GCM10012275_63730</name>
</gene>
<evidence type="ECO:0000313" key="2">
    <source>
        <dbReference type="EMBL" id="GGM84327.1"/>
    </source>
</evidence>
<evidence type="ECO:0000259" key="1">
    <source>
        <dbReference type="Pfam" id="PF09250"/>
    </source>
</evidence>
<name>A0A8J3FZV6_9PSEU</name>
<keyword evidence="3" id="KW-1185">Reference proteome</keyword>
<sequence>MRVTFGTDNFRMDLMVSTLEQERATLDTRAWAAKYAEHGWRVVPETSSLVPTPRSSVGRWVVNGAGDSEIGKAPAIFLACGYGIDAVEISAGEGQLVLSRLALSGVSIPAAATPLGRYLLFVRSTGSMHPALNVGVHGAGEQVPLPPSPHLCGRYRWVVGPVDAGWRVPELDILQDALFVVFRSLSKGF</sequence>